<dbReference type="GO" id="GO:0030496">
    <property type="term" value="C:midbody"/>
    <property type="evidence" value="ECO:0007669"/>
    <property type="project" value="UniProtKB-SubCell"/>
</dbReference>
<evidence type="ECO:0000256" key="17">
    <source>
        <dbReference type="ARBA" id="ARBA00026108"/>
    </source>
</evidence>
<evidence type="ECO:0000256" key="9">
    <source>
        <dbReference type="ARBA" id="ARBA00022801"/>
    </source>
</evidence>
<dbReference type="InterPro" id="IPR034286">
    <property type="entry name" value="M14_AGBL5-like"/>
</dbReference>
<dbReference type="SUPFAM" id="SSF53187">
    <property type="entry name" value="Zn-dependent exopeptidases"/>
    <property type="match status" value="1"/>
</dbReference>
<comment type="subcellular location">
    <subcellularLocation>
        <location evidence="3">Cytoplasm</location>
        <location evidence="3">Cytoskeleton</location>
        <location evidence="3">Spindle</location>
    </subcellularLocation>
    <subcellularLocation>
        <location evidence="4">Midbody</location>
    </subcellularLocation>
    <subcellularLocation>
        <location evidence="2">Nucleus</location>
    </subcellularLocation>
</comment>
<dbReference type="InterPro" id="IPR040626">
    <property type="entry name" value="Pepdidase_M14_N"/>
</dbReference>
<comment type="catalytic activity">
    <reaction evidence="16">
        <text>C-terminal L-alpha-aminoacyl-L-glutamyl-[tubulin] + H2O = C-terminal L-alpha-aminoacyl-[tubulin] + L-glutamate</text>
        <dbReference type="Rhea" id="RHEA:63796"/>
        <dbReference type="Rhea" id="RHEA-COMP:16436"/>
        <dbReference type="Rhea" id="RHEA-COMP:16437"/>
        <dbReference type="ChEBI" id="CHEBI:15377"/>
        <dbReference type="ChEBI" id="CHEBI:29985"/>
        <dbReference type="ChEBI" id="CHEBI:90782"/>
        <dbReference type="ChEBI" id="CHEBI:149556"/>
        <dbReference type="EC" id="3.4.17.24"/>
    </reaction>
    <physiologicalReaction direction="left-to-right" evidence="16">
        <dbReference type="Rhea" id="RHEA:63797"/>
    </physiologicalReaction>
</comment>
<evidence type="ECO:0000256" key="22">
    <source>
        <dbReference type="SAM" id="MobiDB-lite"/>
    </source>
</evidence>
<dbReference type="MEROPS" id="M14.025"/>
<evidence type="ECO:0000256" key="14">
    <source>
        <dbReference type="ARBA" id="ARBA00024141"/>
    </source>
</evidence>
<sequence>MSSTPPPPLPRDDPASAAPCSNAGCWEGPGKITTVVNGLTFRSTWCSGNLARVVLPAEQGGVGGVYQLWTARDCEGGPNARRNSSWFYYGVAGGSANQIITMRIMNLNNQNALYKHGMTPVFRMSGNPNWARLKQKAIFEEEGRHLQLQFQFRFTRDSEEVLFAFCFPYSYDDCNKDLECCEDQARRDGMALQPLMSPRPGPTGYFHRELLIRTPEGRRVDLLTVTDCNGILNEREPQIDPHLFPEHAPPSRCRPFEFEGKDVVFVSARVHPGETPASFVFQGILRFLLEPNDPRAAELRRRFVFKLVPLLNPDGIAAGHFRQDSYGNNLNRHYIDPDVEKHSSVYASKAVVMHHAARPSGRGRLTLYLDLHAHASARGCFIYGNHLPSLEDQAENQLLPLLMTLNTPHFDFGSCNFTLKHMCRVDSGDAGLSAEGTGRVFYGKHAGVLRSYTLECNYNTGKAMCNHIPPASGGRRGERFASPERKSTTPPRYHPQIWRDVGAGFLKALLDAEGASVWSRLPQSKFRSLERETSHQ</sequence>
<evidence type="ECO:0000256" key="2">
    <source>
        <dbReference type="ARBA" id="ARBA00004123"/>
    </source>
</evidence>
<evidence type="ECO:0000256" key="15">
    <source>
        <dbReference type="ARBA" id="ARBA00024524"/>
    </source>
</evidence>
<dbReference type="Proteomes" id="UP000002630">
    <property type="component" value="Linkage Group LG17"/>
</dbReference>
<dbReference type="PANTHER" id="PTHR12756">
    <property type="entry name" value="CYTOSOLIC CARBOXYPEPTIDASE"/>
    <property type="match status" value="1"/>
</dbReference>
<dbReference type="InParanoid" id="D8LM13"/>
<evidence type="ECO:0000256" key="10">
    <source>
        <dbReference type="ARBA" id="ARBA00022833"/>
    </source>
</evidence>
<evidence type="ECO:0000256" key="4">
    <source>
        <dbReference type="ARBA" id="ARBA00004214"/>
    </source>
</evidence>
<keyword evidence="12" id="KW-0206">Cytoskeleton</keyword>
<keyword evidence="6" id="KW-0963">Cytoplasm</keyword>
<dbReference type="AlphaFoldDB" id="D8LM13"/>
<dbReference type="EC" id="3.4.17.24" evidence="17"/>
<keyword evidence="10" id="KW-0862">Zinc</keyword>
<keyword evidence="11" id="KW-0482">Metalloprotease</keyword>
<dbReference type="EMBL" id="FN649742">
    <property type="protein sequence ID" value="CBN77227.1"/>
    <property type="molecule type" value="Genomic_DNA"/>
</dbReference>
<evidence type="ECO:0000256" key="3">
    <source>
        <dbReference type="ARBA" id="ARBA00004186"/>
    </source>
</evidence>
<dbReference type="GO" id="GO:0005634">
    <property type="term" value="C:nucleus"/>
    <property type="evidence" value="ECO:0007669"/>
    <property type="project" value="UniProtKB-SubCell"/>
</dbReference>
<proteinExistence type="inferred from homology"/>
<feature type="domain" description="Peptidase M14" evidence="23">
    <location>
        <begin position="167"/>
        <end position="513"/>
    </location>
</feature>
<comment type="catalytic activity">
    <reaction evidence="20">
        <text>gamma-L-glutamyl-L-glutamyl-[protein] + H2O = L-glutamyl-[protein] + L-glutamate</text>
        <dbReference type="Rhea" id="RHEA:60152"/>
        <dbReference type="Rhea" id="RHEA-COMP:10208"/>
        <dbReference type="Rhea" id="RHEA-COMP:15517"/>
        <dbReference type="ChEBI" id="CHEBI:15377"/>
        <dbReference type="ChEBI" id="CHEBI:29973"/>
        <dbReference type="ChEBI" id="CHEBI:29985"/>
        <dbReference type="ChEBI" id="CHEBI:143622"/>
    </reaction>
    <physiologicalReaction direction="left-to-right" evidence="20">
        <dbReference type="Rhea" id="RHEA:60153"/>
    </physiologicalReaction>
</comment>
<dbReference type="Gene3D" id="3.40.630.10">
    <property type="entry name" value="Zn peptidases"/>
    <property type="match status" value="1"/>
</dbReference>
<evidence type="ECO:0000256" key="21">
    <source>
        <dbReference type="PROSITE-ProRule" id="PRU01379"/>
    </source>
</evidence>
<evidence type="ECO:0000313" key="25">
    <source>
        <dbReference type="Proteomes" id="UP000002630"/>
    </source>
</evidence>
<comment type="catalytic activity">
    <reaction evidence="15">
        <text>C-terminal L-alpha-aminoacyl-L-glutamyl-L-glutamyl-[tubulin] + H2O = C-terminal L-alpha-aminoacyl-L-glutamyl-[tubulin] + L-glutamate</text>
        <dbReference type="Rhea" id="RHEA:63792"/>
        <dbReference type="Rhea" id="RHEA-COMP:16435"/>
        <dbReference type="Rhea" id="RHEA-COMP:16436"/>
        <dbReference type="ChEBI" id="CHEBI:15377"/>
        <dbReference type="ChEBI" id="CHEBI:29985"/>
        <dbReference type="ChEBI" id="CHEBI:149555"/>
        <dbReference type="ChEBI" id="CHEBI:149556"/>
        <dbReference type="EC" id="3.4.17.24"/>
    </reaction>
    <physiologicalReaction direction="left-to-right" evidence="15">
        <dbReference type="Rhea" id="RHEA:63793"/>
    </physiologicalReaction>
</comment>
<evidence type="ECO:0000256" key="11">
    <source>
        <dbReference type="ARBA" id="ARBA00023049"/>
    </source>
</evidence>
<evidence type="ECO:0000256" key="20">
    <source>
        <dbReference type="ARBA" id="ARBA00047714"/>
    </source>
</evidence>
<dbReference type="PROSITE" id="PS52035">
    <property type="entry name" value="PEPTIDASE_M14"/>
    <property type="match status" value="1"/>
</dbReference>
<evidence type="ECO:0000313" key="24">
    <source>
        <dbReference type="EMBL" id="CBN77227.1"/>
    </source>
</evidence>
<keyword evidence="9" id="KW-0378">Hydrolase</keyword>
<keyword evidence="13" id="KW-0539">Nucleus</keyword>
<keyword evidence="25" id="KW-1185">Reference proteome</keyword>
<accession>D8LM13</accession>
<evidence type="ECO:0000256" key="13">
    <source>
        <dbReference type="ARBA" id="ARBA00023242"/>
    </source>
</evidence>
<keyword evidence="8" id="KW-0479">Metal-binding</keyword>
<evidence type="ECO:0000259" key="23">
    <source>
        <dbReference type="PROSITE" id="PS52035"/>
    </source>
</evidence>
<dbReference type="OMA" id="KYCCYSS"/>
<evidence type="ECO:0000256" key="18">
    <source>
        <dbReference type="ARBA" id="ARBA00032753"/>
    </source>
</evidence>
<evidence type="ECO:0000256" key="19">
    <source>
        <dbReference type="ARBA" id="ARBA00032928"/>
    </source>
</evidence>
<dbReference type="Gene3D" id="2.60.40.3120">
    <property type="match status" value="1"/>
</dbReference>
<feature type="active site" description="Proton donor/acceptor" evidence="21">
    <location>
        <position position="455"/>
    </location>
</feature>
<organism evidence="24 25">
    <name type="scientific">Ectocarpus siliculosus</name>
    <name type="common">Brown alga</name>
    <name type="synonym">Conferva siliculosa</name>
    <dbReference type="NCBI Taxonomy" id="2880"/>
    <lineage>
        <taxon>Eukaryota</taxon>
        <taxon>Sar</taxon>
        <taxon>Stramenopiles</taxon>
        <taxon>Ochrophyta</taxon>
        <taxon>PX clade</taxon>
        <taxon>Phaeophyceae</taxon>
        <taxon>Ectocarpales</taxon>
        <taxon>Ectocarpaceae</taxon>
        <taxon>Ectocarpus</taxon>
    </lineage>
</organism>
<evidence type="ECO:0000256" key="5">
    <source>
        <dbReference type="ARBA" id="ARBA00005988"/>
    </source>
</evidence>
<evidence type="ECO:0000256" key="8">
    <source>
        <dbReference type="ARBA" id="ARBA00022723"/>
    </source>
</evidence>
<evidence type="ECO:0000256" key="6">
    <source>
        <dbReference type="ARBA" id="ARBA00022490"/>
    </source>
</evidence>
<gene>
    <name evidence="24" type="ORF">Esi_0038_0128</name>
</gene>
<comment type="cofactor">
    <cofactor evidence="1">
        <name>Zn(2+)</name>
        <dbReference type="ChEBI" id="CHEBI:29105"/>
    </cofactor>
</comment>
<dbReference type="EMBL" id="FN648575">
    <property type="protein sequence ID" value="CBN77227.1"/>
    <property type="molecule type" value="Genomic_DNA"/>
</dbReference>
<dbReference type="Pfam" id="PF18027">
    <property type="entry name" value="Pepdidase_M14_N"/>
    <property type="match status" value="1"/>
</dbReference>
<dbReference type="GO" id="GO:0004181">
    <property type="term" value="F:metallocarboxypeptidase activity"/>
    <property type="evidence" value="ECO:0007669"/>
    <property type="project" value="InterPro"/>
</dbReference>
<keyword evidence="7" id="KW-0645">Protease</keyword>
<reference evidence="24 25" key="1">
    <citation type="journal article" date="2010" name="Nature">
        <title>The Ectocarpus genome and the independent evolution of multicellularity in brown algae.</title>
        <authorList>
            <person name="Cock J.M."/>
            <person name="Sterck L."/>
            <person name="Rouze P."/>
            <person name="Scornet D."/>
            <person name="Allen A.E."/>
            <person name="Amoutzias G."/>
            <person name="Anthouard V."/>
            <person name="Artiguenave F."/>
            <person name="Aury J.M."/>
            <person name="Badger J.H."/>
            <person name="Beszteri B."/>
            <person name="Billiau K."/>
            <person name="Bonnet E."/>
            <person name="Bothwell J.H."/>
            <person name="Bowler C."/>
            <person name="Boyen C."/>
            <person name="Brownlee C."/>
            <person name="Carrano C.J."/>
            <person name="Charrier B."/>
            <person name="Cho G.Y."/>
            <person name="Coelho S.M."/>
            <person name="Collen J."/>
            <person name="Corre E."/>
            <person name="Da Silva C."/>
            <person name="Delage L."/>
            <person name="Delaroque N."/>
            <person name="Dittami S.M."/>
            <person name="Doulbeau S."/>
            <person name="Elias M."/>
            <person name="Farnham G."/>
            <person name="Gachon C.M."/>
            <person name="Gschloessl B."/>
            <person name="Heesch S."/>
            <person name="Jabbari K."/>
            <person name="Jubin C."/>
            <person name="Kawai H."/>
            <person name="Kimura K."/>
            <person name="Kloareg B."/>
            <person name="Kupper F.C."/>
            <person name="Lang D."/>
            <person name="Le Bail A."/>
            <person name="Leblanc C."/>
            <person name="Lerouge P."/>
            <person name="Lohr M."/>
            <person name="Lopez P.J."/>
            <person name="Martens C."/>
            <person name="Maumus F."/>
            <person name="Michel G."/>
            <person name="Miranda-Saavedra D."/>
            <person name="Morales J."/>
            <person name="Moreau H."/>
            <person name="Motomura T."/>
            <person name="Nagasato C."/>
            <person name="Napoli C.A."/>
            <person name="Nelson D.R."/>
            <person name="Nyvall-Collen P."/>
            <person name="Peters A.F."/>
            <person name="Pommier C."/>
            <person name="Potin P."/>
            <person name="Poulain J."/>
            <person name="Quesneville H."/>
            <person name="Read B."/>
            <person name="Rensing S.A."/>
            <person name="Ritter A."/>
            <person name="Rousvoal S."/>
            <person name="Samanta M."/>
            <person name="Samson G."/>
            <person name="Schroeder D.C."/>
            <person name="Segurens B."/>
            <person name="Strittmatter M."/>
            <person name="Tonon T."/>
            <person name="Tregear J.W."/>
            <person name="Valentin K."/>
            <person name="von Dassow P."/>
            <person name="Yamagishi T."/>
            <person name="Van de Peer Y."/>
            <person name="Wincker P."/>
        </authorList>
    </citation>
    <scope>NUCLEOTIDE SEQUENCE [LARGE SCALE GENOMIC DNA]</scope>
    <source>
        <strain evidence="25">Ec32 / CCAP1310/4</strain>
    </source>
</reference>
<dbReference type="OrthoDB" id="10253041at2759"/>
<dbReference type="GO" id="GO:0005819">
    <property type="term" value="C:spindle"/>
    <property type="evidence" value="ECO:0007669"/>
    <property type="project" value="UniProtKB-SubCell"/>
</dbReference>
<protein>
    <recommendedName>
        <fullName evidence="14">Cytosolic carboxypeptidase-like protein 5</fullName>
        <ecNumber evidence="17">3.4.17.24</ecNumber>
    </recommendedName>
    <alternativeName>
        <fullName evidence="19">ATP/GTP-binding protein-like 5</fullName>
    </alternativeName>
    <alternativeName>
        <fullName evidence="18">Protein deglutamylase CCP5</fullName>
    </alternativeName>
</protein>
<dbReference type="STRING" id="2880.D8LM13"/>
<dbReference type="InterPro" id="IPR050821">
    <property type="entry name" value="Cytosolic_carboxypeptidase"/>
</dbReference>
<evidence type="ECO:0000256" key="12">
    <source>
        <dbReference type="ARBA" id="ARBA00023212"/>
    </source>
</evidence>
<dbReference type="InterPro" id="IPR000834">
    <property type="entry name" value="Peptidase_M14"/>
</dbReference>
<evidence type="ECO:0000256" key="1">
    <source>
        <dbReference type="ARBA" id="ARBA00001947"/>
    </source>
</evidence>
<name>D8LM13_ECTSI</name>
<dbReference type="Pfam" id="PF00246">
    <property type="entry name" value="Peptidase_M14"/>
    <property type="match status" value="1"/>
</dbReference>
<dbReference type="GO" id="GO:0008270">
    <property type="term" value="F:zinc ion binding"/>
    <property type="evidence" value="ECO:0007669"/>
    <property type="project" value="InterPro"/>
</dbReference>
<feature type="region of interest" description="Disordered" evidence="22">
    <location>
        <begin position="472"/>
        <end position="494"/>
    </location>
</feature>
<dbReference type="PANTHER" id="PTHR12756:SF12">
    <property type="entry name" value="CYTOSOLIC CARBOXYPEPTIDASE-LIKE PROTEIN 5"/>
    <property type="match status" value="1"/>
</dbReference>
<evidence type="ECO:0000256" key="16">
    <source>
        <dbReference type="ARBA" id="ARBA00024627"/>
    </source>
</evidence>
<dbReference type="GO" id="GO:0006508">
    <property type="term" value="P:proteolysis"/>
    <property type="evidence" value="ECO:0007669"/>
    <property type="project" value="UniProtKB-KW"/>
</dbReference>
<comment type="similarity">
    <text evidence="5 21">Belongs to the peptidase M14 family.</text>
</comment>
<evidence type="ECO:0000256" key="7">
    <source>
        <dbReference type="ARBA" id="ARBA00022670"/>
    </source>
</evidence>
<feature type="compositionally biased region" description="Basic and acidic residues" evidence="22">
    <location>
        <begin position="475"/>
        <end position="487"/>
    </location>
</feature>
<dbReference type="CDD" id="cd06236">
    <property type="entry name" value="M14_AGBL5_like"/>
    <property type="match status" value="1"/>
</dbReference>
<dbReference type="eggNOG" id="KOG3641">
    <property type="taxonomic scope" value="Eukaryota"/>
</dbReference>